<accession>A0A645ATD4</accession>
<dbReference type="EMBL" id="VSSQ01015805">
    <property type="protein sequence ID" value="MPM56535.1"/>
    <property type="molecule type" value="Genomic_DNA"/>
</dbReference>
<dbReference type="AlphaFoldDB" id="A0A645ATD4"/>
<protein>
    <submittedName>
        <fullName evidence="1">Uncharacterized protein</fullName>
    </submittedName>
</protein>
<name>A0A645ATD4_9ZZZZ</name>
<proteinExistence type="predicted"/>
<organism evidence="1">
    <name type="scientific">bioreactor metagenome</name>
    <dbReference type="NCBI Taxonomy" id="1076179"/>
    <lineage>
        <taxon>unclassified sequences</taxon>
        <taxon>metagenomes</taxon>
        <taxon>ecological metagenomes</taxon>
    </lineage>
</organism>
<reference evidence="1" key="1">
    <citation type="submission" date="2019-08" db="EMBL/GenBank/DDBJ databases">
        <authorList>
            <person name="Kucharzyk K."/>
            <person name="Murdoch R.W."/>
            <person name="Higgins S."/>
            <person name="Loffler F."/>
        </authorList>
    </citation>
    <scope>NUCLEOTIDE SEQUENCE</scope>
</reference>
<gene>
    <name evidence="1" type="ORF">SDC9_103341</name>
</gene>
<comment type="caution">
    <text evidence="1">The sequence shown here is derived from an EMBL/GenBank/DDBJ whole genome shotgun (WGS) entry which is preliminary data.</text>
</comment>
<sequence length="261" mass="29855">MAVTYTNIGVFQLKLGLKYIEGRSAAVGHKQGIFDELARKALLCARQIPREILPKPQAHLDELFHEGPYKFASGCRDVTKTYRGERGVDLLRVALDDRIVEDDAAFGEIALKRRRSETTAFIQVIFYSFGGNIFKDILRDHYSAYRRRFRKQRNVALAACGSHGRKNSVGAAGLHIIQKKLDALFFRRGKLHAGNQLYLEKIYFALSERRGMAPQQAVGRYRVFEFLRYVDAGTYPFFRCAYIREHSIHTADESIGVELLF</sequence>
<evidence type="ECO:0000313" key="1">
    <source>
        <dbReference type="EMBL" id="MPM56535.1"/>
    </source>
</evidence>